<keyword evidence="4" id="KW-0234">DNA repair</keyword>
<dbReference type="GO" id="GO:0005634">
    <property type="term" value="C:nucleus"/>
    <property type="evidence" value="ECO:0007669"/>
    <property type="project" value="UniProtKB-SubCell"/>
</dbReference>
<dbReference type="Gene3D" id="3.40.50.1000">
    <property type="entry name" value="HAD superfamily/HAD-like"/>
    <property type="match status" value="1"/>
</dbReference>
<dbReference type="InterPro" id="IPR006549">
    <property type="entry name" value="HAD-SF_hydro_IIIA"/>
</dbReference>
<dbReference type="Pfam" id="PF08645">
    <property type="entry name" value="PNK3P"/>
    <property type="match status" value="1"/>
</dbReference>
<comment type="caution">
    <text evidence="8">The sequence shown here is derived from an EMBL/GenBank/DDBJ whole genome shotgun (WGS) entry which is preliminary data.</text>
</comment>
<feature type="compositionally biased region" description="Basic and acidic residues" evidence="6">
    <location>
        <begin position="208"/>
        <end position="221"/>
    </location>
</feature>
<evidence type="ECO:0000256" key="4">
    <source>
        <dbReference type="ARBA" id="ARBA00023204"/>
    </source>
</evidence>
<dbReference type="Pfam" id="PF17913">
    <property type="entry name" value="FHA_2"/>
    <property type="match status" value="1"/>
</dbReference>
<dbReference type="PANTHER" id="PTHR12083">
    <property type="entry name" value="BIFUNCTIONAL POLYNUCLEOTIDE PHOSPHATASE/KINASE"/>
    <property type="match status" value="1"/>
</dbReference>
<dbReference type="PANTHER" id="PTHR12083:SF9">
    <property type="entry name" value="BIFUNCTIONAL POLYNUCLEOTIDE PHOSPHATASE_KINASE"/>
    <property type="match status" value="1"/>
</dbReference>
<dbReference type="Proteomes" id="UP001374579">
    <property type="component" value="Unassembled WGS sequence"/>
</dbReference>
<keyword evidence="9" id="KW-1185">Reference proteome</keyword>
<dbReference type="FunFam" id="3.40.50.300:FF:000737">
    <property type="entry name" value="Bifunctional polynucleotide phosphatase/kinase"/>
    <property type="match status" value="1"/>
</dbReference>
<proteinExistence type="predicted"/>
<dbReference type="CDD" id="cd01625">
    <property type="entry name" value="HAD_PNP"/>
    <property type="match status" value="1"/>
</dbReference>
<dbReference type="GO" id="GO:0006281">
    <property type="term" value="P:DNA repair"/>
    <property type="evidence" value="ECO:0007669"/>
    <property type="project" value="UniProtKB-KW"/>
</dbReference>
<dbReference type="InterPro" id="IPR008984">
    <property type="entry name" value="SMAD_FHA_dom_sf"/>
</dbReference>
<feature type="compositionally biased region" description="Basic and acidic residues" evidence="6">
    <location>
        <begin position="329"/>
        <end position="353"/>
    </location>
</feature>
<feature type="compositionally biased region" description="Basic and acidic residues" evidence="6">
    <location>
        <begin position="246"/>
        <end position="296"/>
    </location>
</feature>
<feature type="compositionally biased region" description="Basic and acidic residues" evidence="6">
    <location>
        <begin position="182"/>
        <end position="199"/>
    </location>
</feature>
<feature type="region of interest" description="Disordered" evidence="6">
    <location>
        <begin position="142"/>
        <end position="369"/>
    </location>
</feature>
<dbReference type="InterPro" id="IPR013954">
    <property type="entry name" value="PNK3P"/>
</dbReference>
<dbReference type="GO" id="GO:0046404">
    <property type="term" value="F:ATP-dependent polydeoxyribonucleotide 5'-hydroxyl-kinase activity"/>
    <property type="evidence" value="ECO:0007669"/>
    <property type="project" value="TreeGrafter"/>
</dbReference>
<evidence type="ECO:0000313" key="8">
    <source>
        <dbReference type="EMBL" id="KAK7114138.1"/>
    </source>
</evidence>
<feature type="domain" description="PNK FHA" evidence="7">
    <location>
        <begin position="38"/>
        <end position="106"/>
    </location>
</feature>
<dbReference type="InterPro" id="IPR036412">
    <property type="entry name" value="HAD-like_sf"/>
</dbReference>
<organism evidence="8 9">
    <name type="scientific">Littorina saxatilis</name>
    <dbReference type="NCBI Taxonomy" id="31220"/>
    <lineage>
        <taxon>Eukaryota</taxon>
        <taxon>Metazoa</taxon>
        <taxon>Spiralia</taxon>
        <taxon>Lophotrochozoa</taxon>
        <taxon>Mollusca</taxon>
        <taxon>Gastropoda</taxon>
        <taxon>Caenogastropoda</taxon>
        <taxon>Littorinimorpha</taxon>
        <taxon>Littorinoidea</taxon>
        <taxon>Littorinidae</taxon>
        <taxon>Littorina</taxon>
    </lineage>
</organism>
<keyword evidence="2" id="KW-0227">DNA damage</keyword>
<name>A0AAN9GMI3_9CAEN</name>
<dbReference type="NCBIfam" id="TIGR01662">
    <property type="entry name" value="HAD-SF-IIIA"/>
    <property type="match status" value="1"/>
</dbReference>
<evidence type="ECO:0000313" key="9">
    <source>
        <dbReference type="Proteomes" id="UP001374579"/>
    </source>
</evidence>
<dbReference type="SUPFAM" id="SSF49879">
    <property type="entry name" value="SMAD/FHA domain"/>
    <property type="match status" value="1"/>
</dbReference>
<dbReference type="SUPFAM" id="SSF56784">
    <property type="entry name" value="HAD-like"/>
    <property type="match status" value="1"/>
</dbReference>
<gene>
    <name evidence="8" type="ORF">V1264_000250</name>
</gene>
<dbReference type="Pfam" id="PF13671">
    <property type="entry name" value="AAA_33"/>
    <property type="match status" value="1"/>
</dbReference>
<dbReference type="InterPro" id="IPR041388">
    <property type="entry name" value="FHA_2"/>
</dbReference>
<evidence type="ECO:0000256" key="3">
    <source>
        <dbReference type="ARBA" id="ARBA00022801"/>
    </source>
</evidence>
<accession>A0AAN9GMI3</accession>
<dbReference type="Gene3D" id="3.40.50.300">
    <property type="entry name" value="P-loop containing nucleotide triphosphate hydrolases"/>
    <property type="match status" value="1"/>
</dbReference>
<evidence type="ECO:0000256" key="6">
    <source>
        <dbReference type="SAM" id="MobiDB-lite"/>
    </source>
</evidence>
<evidence type="ECO:0000256" key="1">
    <source>
        <dbReference type="ARBA" id="ARBA00004123"/>
    </source>
</evidence>
<keyword evidence="3" id="KW-0378">Hydrolase</keyword>
<dbReference type="InterPro" id="IPR027417">
    <property type="entry name" value="P-loop_NTPase"/>
</dbReference>
<dbReference type="FunFam" id="3.40.50.1000:FF:000078">
    <property type="entry name" value="Bifunctional polynucleotide phosphatase/kinase"/>
    <property type="match status" value="1"/>
</dbReference>
<dbReference type="GO" id="GO:0046403">
    <property type="term" value="F:polynucleotide 3'-phosphatase activity"/>
    <property type="evidence" value="ECO:0007669"/>
    <property type="project" value="TreeGrafter"/>
</dbReference>
<protein>
    <recommendedName>
        <fullName evidence="7">PNK FHA domain-containing protein</fullName>
    </recommendedName>
</protein>
<dbReference type="EMBL" id="JBAMIC010000001">
    <property type="protein sequence ID" value="KAK7114138.1"/>
    <property type="molecule type" value="Genomic_DNA"/>
</dbReference>
<dbReference type="InterPro" id="IPR023214">
    <property type="entry name" value="HAD_sf"/>
</dbReference>
<dbReference type="SUPFAM" id="SSF52540">
    <property type="entry name" value="P-loop containing nucleoside triphosphate hydrolases"/>
    <property type="match status" value="1"/>
</dbReference>
<dbReference type="InterPro" id="IPR006551">
    <property type="entry name" value="Polynucleotide_phosphatase"/>
</dbReference>
<keyword evidence="5" id="KW-0539">Nucleus</keyword>
<reference evidence="8 9" key="1">
    <citation type="submission" date="2024-02" db="EMBL/GenBank/DDBJ databases">
        <title>Chromosome-scale genome assembly of the rough periwinkle Littorina saxatilis.</title>
        <authorList>
            <person name="De Jode A."/>
            <person name="Faria R."/>
            <person name="Formenti G."/>
            <person name="Sims Y."/>
            <person name="Smith T.P."/>
            <person name="Tracey A."/>
            <person name="Wood J.M.D."/>
            <person name="Zagrodzka Z.B."/>
            <person name="Johannesson K."/>
            <person name="Butlin R.K."/>
            <person name="Leder E.H."/>
        </authorList>
    </citation>
    <scope>NUCLEOTIDE SEQUENCE [LARGE SCALE GENOMIC DNA]</scope>
    <source>
        <strain evidence="8">Snail1</strain>
        <tissue evidence="8">Muscle</tissue>
    </source>
</reference>
<dbReference type="NCBIfam" id="TIGR01664">
    <property type="entry name" value="DNA-3'-Pase"/>
    <property type="match status" value="1"/>
</dbReference>
<dbReference type="AlphaFoldDB" id="A0AAN9GMI3"/>
<evidence type="ECO:0000259" key="7">
    <source>
        <dbReference type="Pfam" id="PF17913"/>
    </source>
</evidence>
<dbReference type="Gene3D" id="2.60.200.20">
    <property type="match status" value="1"/>
</dbReference>
<evidence type="ECO:0000256" key="2">
    <source>
        <dbReference type="ARBA" id="ARBA00022763"/>
    </source>
</evidence>
<dbReference type="GO" id="GO:0003690">
    <property type="term" value="F:double-stranded DNA binding"/>
    <property type="evidence" value="ECO:0007669"/>
    <property type="project" value="TreeGrafter"/>
</dbReference>
<evidence type="ECO:0000256" key="5">
    <source>
        <dbReference type="ARBA" id="ARBA00023242"/>
    </source>
</evidence>
<sequence length="750" mass="83405">MQAAFFGIRQLFLKKLNPPSVKVNFGYSRLLSSMKGWVLECLQRLHDPIPLPDNTPVRLGRSPQTQITSPRCSRLQVEVQVSWKKGEIKVTQLGANTSAVDGRDLERGKTVTVSPGSTVFILKGEFPHKVVFMGENNPAEEVQVSTVSASEDGRKKGVKRPSDAVNGADKGSSSAKKKKRVKGDMELSDQKESKKKAQEENGASVKKKPSDDEKTSNKKVTDFFSTPQKSVEDENGSMSHKQKKERGKDRETSREKGKGDGSSKGRRDSHSTPKRTESETRSQGKGDKNGTSDSKGKRNKKQTLDSSDEDEHMKDVSEKLAQLKKKAKTEKISDVAAEKSVAKSETSEKRKSLTDSSTKSKAHRNAKPAPEAIWKYSEEEKLCIFTSKGVIASEKIAGFDIDGTIITTQSGRVFPKDMTDWKILTPEIFGKLKHLLAAGFKIVFFTNQLGVGRGKIKLDDLKGKFEKVVSKLQIPVQIFISTSGGSFRKPALGMWQVLKKHWNDGIPVSVGDSFYVGDAAGREANWEPKKKKDFSCSDRLFAINAGLKFHTPEEFFLGRKPAPFKLPEFDPRAISTDTPLLQGGESVPSATQEVAVLVGYQASGKSTFAKTHLVPKGYAYINQDTLKTAQKCVSECHKALAAGQSVVIDNTNVDPESRARYIECAKKAGKPCRCFFFDFSVSNCRHNERFREITNKDHKPINEQIFNSTKLKFKPPAQSEGFTKVVKVNFVPHFENKIHEKIYRQFLLEK</sequence>
<comment type="subcellular location">
    <subcellularLocation>
        <location evidence="1">Nucleus</location>
    </subcellularLocation>
</comment>